<reference evidence="10 11" key="1">
    <citation type="submission" date="2017-01" db="EMBL/GenBank/DDBJ databases">
        <authorList>
            <person name="Mah S.A."/>
            <person name="Swanson W.J."/>
            <person name="Moy G.W."/>
            <person name="Vacquier V.D."/>
        </authorList>
    </citation>
    <scope>NUCLEOTIDE SEQUENCE [LARGE SCALE GENOMIC DNA]</scope>
    <source>
        <strain evidence="10 11">DCY110</strain>
    </source>
</reference>
<dbReference type="InterPro" id="IPR036369">
    <property type="entry name" value="HIPIP_sf"/>
</dbReference>
<keyword evidence="8" id="KW-0732">Signal</keyword>
<sequence length="102" mass="10619">MNRRHIILQTAGAVALALGGHHAASAAGVKLEESDPTAVSLGYREDTRKVDDKKYPKHAASQNCGGCQLFQGTPQAATAGCPLFAGKQVANGGWCSAWVKKA</sequence>
<keyword evidence="6 7" id="KW-0411">Iron-sulfur</keyword>
<evidence type="ECO:0000256" key="6">
    <source>
        <dbReference type="ARBA" id="ARBA00023014"/>
    </source>
</evidence>
<dbReference type="STRING" id="1842727.RD110_08815"/>
<comment type="subunit">
    <text evidence="7">Homodimer.</text>
</comment>
<keyword evidence="1 7" id="KW-0813">Transport</keyword>
<dbReference type="EMBL" id="CP019236">
    <property type="protein sequence ID" value="APW40573.1"/>
    <property type="molecule type" value="Genomic_DNA"/>
</dbReference>
<evidence type="ECO:0000256" key="5">
    <source>
        <dbReference type="ARBA" id="ARBA00023004"/>
    </source>
</evidence>
<protein>
    <recommendedName>
        <fullName evidence="7">High-potential iron-sulfur protein</fullName>
        <shortName evidence="7">HiPIP</shortName>
    </recommendedName>
</protein>
<dbReference type="InterPro" id="IPR000170">
    <property type="entry name" value="High_potential_FeS_prot"/>
</dbReference>
<dbReference type="OrthoDB" id="5298540at2"/>
<dbReference type="GO" id="GO:0046872">
    <property type="term" value="F:metal ion binding"/>
    <property type="evidence" value="ECO:0007669"/>
    <property type="project" value="UniProtKB-KW"/>
</dbReference>
<comment type="function">
    <text evidence="7">Specific class of high-redox-potential 4Fe-4S ferredoxins. Functions in anaerobic electron transport in most purple and in some other photosynthetic bacteria and in at least one genus (Paracoccus) of halophilic, denitrifying bacteria.</text>
</comment>
<evidence type="ECO:0000259" key="9">
    <source>
        <dbReference type="PROSITE" id="PS51373"/>
    </source>
</evidence>
<keyword evidence="11" id="KW-1185">Reference proteome</keyword>
<keyword evidence="5 7" id="KW-0408">Iron</keyword>
<comment type="similarity">
    <text evidence="7">Belongs to the high-potential iron-sulfur protein (HiPIP) family.</text>
</comment>
<evidence type="ECO:0000256" key="8">
    <source>
        <dbReference type="SAM" id="SignalP"/>
    </source>
</evidence>
<gene>
    <name evidence="10" type="ORF">RD110_08815</name>
</gene>
<evidence type="ECO:0000256" key="3">
    <source>
        <dbReference type="ARBA" id="ARBA00022723"/>
    </source>
</evidence>
<evidence type="ECO:0000256" key="7">
    <source>
        <dbReference type="RuleBase" id="RU000620"/>
    </source>
</evidence>
<proteinExistence type="inferred from homology"/>
<dbReference type="Proteomes" id="UP000186609">
    <property type="component" value="Chromosome"/>
</dbReference>
<dbReference type="GO" id="GO:0051539">
    <property type="term" value="F:4 iron, 4 sulfur cluster binding"/>
    <property type="evidence" value="ECO:0007669"/>
    <property type="project" value="UniProtKB-KW"/>
</dbReference>
<organism evidence="10 11">
    <name type="scientific">Rhodoferax koreensis</name>
    <dbReference type="NCBI Taxonomy" id="1842727"/>
    <lineage>
        <taxon>Bacteria</taxon>
        <taxon>Pseudomonadati</taxon>
        <taxon>Pseudomonadota</taxon>
        <taxon>Betaproteobacteria</taxon>
        <taxon>Burkholderiales</taxon>
        <taxon>Comamonadaceae</taxon>
        <taxon>Rhodoferax</taxon>
    </lineage>
</organism>
<dbReference type="KEGG" id="rhy:RD110_08815"/>
<dbReference type="SUPFAM" id="SSF57652">
    <property type="entry name" value="HIPIP (high potential iron protein)"/>
    <property type="match status" value="1"/>
</dbReference>
<dbReference type="Gene3D" id="4.10.490.10">
    <property type="entry name" value="High potential iron-sulphur protein"/>
    <property type="match status" value="1"/>
</dbReference>
<evidence type="ECO:0000256" key="1">
    <source>
        <dbReference type="ARBA" id="ARBA00022448"/>
    </source>
</evidence>
<keyword evidence="2 7" id="KW-0004">4Fe-4S</keyword>
<evidence type="ECO:0000256" key="2">
    <source>
        <dbReference type="ARBA" id="ARBA00022485"/>
    </source>
</evidence>
<dbReference type="Pfam" id="PF01355">
    <property type="entry name" value="HIPIP"/>
    <property type="match status" value="1"/>
</dbReference>
<dbReference type="GO" id="GO:0019646">
    <property type="term" value="P:aerobic electron transport chain"/>
    <property type="evidence" value="ECO:0007669"/>
    <property type="project" value="InterPro"/>
</dbReference>
<keyword evidence="3 7" id="KW-0479">Metal-binding</keyword>
<dbReference type="AlphaFoldDB" id="A0A1P8K3I5"/>
<name>A0A1P8K3I5_9BURK</name>
<evidence type="ECO:0000313" key="11">
    <source>
        <dbReference type="Proteomes" id="UP000186609"/>
    </source>
</evidence>
<evidence type="ECO:0000313" key="10">
    <source>
        <dbReference type="EMBL" id="APW40573.1"/>
    </source>
</evidence>
<dbReference type="PROSITE" id="PS51373">
    <property type="entry name" value="HIPIP"/>
    <property type="match status" value="1"/>
</dbReference>
<evidence type="ECO:0000256" key="4">
    <source>
        <dbReference type="ARBA" id="ARBA00022982"/>
    </source>
</evidence>
<feature type="domain" description="High potential iron-sulfur proteins family profile" evidence="9">
    <location>
        <begin position="25"/>
        <end position="102"/>
    </location>
</feature>
<keyword evidence="4 7" id="KW-0249">Electron transport</keyword>
<dbReference type="GO" id="GO:0009055">
    <property type="term" value="F:electron transfer activity"/>
    <property type="evidence" value="ECO:0007669"/>
    <property type="project" value="InterPro"/>
</dbReference>
<feature type="signal peptide" evidence="8">
    <location>
        <begin position="1"/>
        <end position="26"/>
    </location>
</feature>
<accession>A0A1P8K3I5</accession>
<feature type="chain" id="PRO_5012930255" description="High-potential iron-sulfur protein" evidence="8">
    <location>
        <begin position="27"/>
        <end position="102"/>
    </location>
</feature>